<evidence type="ECO:0000256" key="2">
    <source>
        <dbReference type="ARBA" id="ARBA00022763"/>
    </source>
</evidence>
<organism evidence="7 9">
    <name type="scientific">Ostreococcus tauri</name>
    <name type="common">Marine green alga</name>
    <dbReference type="NCBI Taxonomy" id="70448"/>
    <lineage>
        <taxon>Eukaryota</taxon>
        <taxon>Viridiplantae</taxon>
        <taxon>Chlorophyta</taxon>
        <taxon>Mamiellophyceae</taxon>
        <taxon>Mamiellales</taxon>
        <taxon>Bathycoccaceae</taxon>
        <taxon>Ostreococcus</taxon>
    </lineage>
</organism>
<dbReference type="KEGG" id="ota:OT_ostta03g05120"/>
<dbReference type="InterPro" id="IPR027417">
    <property type="entry name" value="P-loop_NTPase"/>
</dbReference>
<evidence type="ECO:0000256" key="4">
    <source>
        <dbReference type="ARBA" id="ARBA00023125"/>
    </source>
</evidence>
<evidence type="ECO:0000313" key="7">
    <source>
        <dbReference type="EMBL" id="CAL53145.1"/>
    </source>
</evidence>
<keyword evidence="3" id="KW-0067">ATP-binding</keyword>
<evidence type="ECO:0000259" key="6">
    <source>
        <dbReference type="PROSITE" id="PS50164"/>
    </source>
</evidence>
<dbReference type="EMBL" id="CAID01000003">
    <property type="protein sequence ID" value="CAL53145.1"/>
    <property type="molecule type" value="Genomic_DNA"/>
</dbReference>
<dbReference type="PROSITE" id="PS00486">
    <property type="entry name" value="DNA_MISMATCH_REPAIR_2"/>
    <property type="match status" value="1"/>
</dbReference>
<evidence type="ECO:0000256" key="3">
    <source>
        <dbReference type="ARBA" id="ARBA00022840"/>
    </source>
</evidence>
<dbReference type="InterPro" id="IPR016151">
    <property type="entry name" value="DNA_mismatch_repair_MutS_N"/>
</dbReference>
<dbReference type="PANTHER" id="PTHR48448">
    <property type="entry name" value="MUTL PROTEIN ISOFORM 1"/>
    <property type="match status" value="1"/>
</dbReference>
<gene>
    <name evidence="8" type="ORF">BE221DRAFT_78820</name>
    <name evidence="7" type="ORF">OT_ostta03g05120</name>
</gene>
<sequence>MDAREGGFDVDFWWTQIQNFNASAKPSTRGMIKRLDRNDPLGVDLGLRGASTRGVVREGSTKRLTLYDYALLVKRAHPRKVSLIRVGEFYECLGYDAVMLVMYAGLNPMGISGVPKAGCPAVKIQETLDRLTSRGFSCVVCEEAPTMNKYGQPPPPKDRYIAAIVTPASPNYVKGAASMGEDVDFGDGGAPPVIGLASSALGYTVVQIEPDLRRVSVLEGLTAEAAAAKLSSGGIAPPLYRHESLGSGHAQSGRNAAGTSAPSRRLRWEVQSILSAAEGVDAVKYSGDVVDKLLDLVRLDHGISPNQMFTRVNVENNGRPAPLSLSTAQQLGILPTRSVPPLLTHLLPERSVPAACRSYLQELLLHPPPPETAMSIQEACTLFMKTTSAMPQLEVLPPSKVAKLLSQREASHTFFADLASMARGVSALLTHQDENMRRAGDLMIDPTSLKLGSKLTGDILAKSCIEATSMIEAVISDDVLNGALILRDKIDDRDDDDGDSDDRDDSAFIMEGTDQPLKLENIPNRFTFENERWRGRVRQEHISEALEKVEKTARKLEKVVKEDLIPVIEEVSAERKGKAKKCELEYDMRNNSLWVRHIPKSVKRCDSLIHPRDRFGKEVADRWSTERVEDALDDYRVATQRAAKAVSDTLANLAEDLQEHISSLVGAATLSTVTTAILAHASNAINKRWSCPTLLPEGDTASPLSVEGLVPFWMRMDGAETVPNTFDLEGLVLLTGPNMAGKSTVLRSVAALALLAQCGLHVPAISAQVPRLDSLIVRMASTDSPVEGLSSFAVEMLEIKSMLSSCSARSLIMVDELGRGTEASHGTAIGGAVVEALDECGARGIFATHLHGILDLPLRVSPYTQRARMETAHTEDGILRPTWRMIPGECRESLALQTALDCGIPRSVVARANVLLMEEAKLPLIGSSIVASTMSGLTNEDTNARNGGDVNALKSILADAATKAFQMDDVDVISVGPNEMPPLSSAGQTCVYILRRGDGWCYCGESDHLPTRLTSHRQSTVRLIELVYVAVPKEAGGKSAARSLESRVIQALNLARVPLWSDQDASHKNFGAASSSG</sequence>
<reference evidence="7" key="2">
    <citation type="journal article" date="2014" name="BMC Genomics">
        <title>An improved genome of the model marine alga Ostreococcus tauri unfolds by assessing Illumina de novo assemblies.</title>
        <authorList>
            <person name="Blanc-Mathieu R."/>
            <person name="Verhelst B."/>
            <person name="Derelle E."/>
            <person name="Rombauts S."/>
            <person name="Bouget F.Y."/>
            <person name="Carre I."/>
            <person name="Chateau A."/>
            <person name="Eyre-Walker A."/>
            <person name="Grimsley N."/>
            <person name="Moreau H."/>
            <person name="Piegu B."/>
            <person name="Rivals E."/>
            <person name="Schackwitz W."/>
            <person name="Van de Peer Y."/>
            <person name="Piganeau G."/>
        </authorList>
    </citation>
    <scope>NUCLEOTIDE SEQUENCE</scope>
    <source>
        <strain evidence="7">RCC4221</strain>
    </source>
</reference>
<dbReference type="GO" id="GO:0005524">
    <property type="term" value="F:ATP binding"/>
    <property type="evidence" value="ECO:0007669"/>
    <property type="project" value="UniProtKB-KW"/>
</dbReference>
<protein>
    <submittedName>
        <fullName evidence="8">DNA mismatch repair muts family</fullName>
    </submittedName>
    <submittedName>
        <fullName evidence="7">DNA mismatch repair protein MutS-like,N-terminal</fullName>
    </submittedName>
</protein>
<dbReference type="FunCoup" id="Q01C10">
    <property type="interactions" value="231"/>
</dbReference>
<keyword evidence="9" id="KW-1185">Reference proteome</keyword>
<dbReference type="EMBL" id="KZ155826">
    <property type="protein sequence ID" value="OUS44086.1"/>
    <property type="molecule type" value="Genomic_DNA"/>
</dbReference>
<reference evidence="8" key="3">
    <citation type="submission" date="2017-04" db="EMBL/GenBank/DDBJ databases">
        <title>Population genomics of picophytoplankton unveils novel chromosome hypervariability.</title>
        <authorList>
            <consortium name="DOE Joint Genome Institute"/>
            <person name="Blanc-Mathieu R."/>
            <person name="Krasovec M."/>
            <person name="Hebrard M."/>
            <person name="Yau S."/>
            <person name="Desgranges E."/>
            <person name="Martin J."/>
            <person name="Schackwitz W."/>
            <person name="Kuo A."/>
            <person name="Salin G."/>
            <person name="Donnadieu C."/>
            <person name="Desdevises Y."/>
            <person name="Sanchez-Ferandin S."/>
            <person name="Moreau H."/>
            <person name="Rivals E."/>
            <person name="Grigoriev I.V."/>
            <person name="Grimsley N."/>
            <person name="Eyre-Walker A."/>
            <person name="Piganeau G."/>
        </authorList>
    </citation>
    <scope>NUCLEOTIDE SEQUENCE [LARGE SCALE GENOMIC DNA]</scope>
    <source>
        <strain evidence="8">RCC 1115</strain>
    </source>
</reference>
<dbReference type="Proteomes" id="UP000009170">
    <property type="component" value="Unassembled WGS sequence"/>
</dbReference>
<name>Q01C10_OSTTA</name>
<dbReference type="InterPro" id="IPR000432">
    <property type="entry name" value="DNA_mismatch_repair_MutS_C"/>
</dbReference>
<dbReference type="Gene3D" id="3.40.50.300">
    <property type="entry name" value="P-loop containing nucleotide triphosphate hydrolases"/>
    <property type="match status" value="1"/>
</dbReference>
<feature type="region of interest" description="Disordered" evidence="5">
    <location>
        <begin position="241"/>
        <end position="263"/>
    </location>
</feature>
<dbReference type="AlphaFoldDB" id="Q01C10"/>
<keyword evidence="1" id="KW-0547">Nucleotide-binding</keyword>
<dbReference type="CDD" id="cd10438">
    <property type="entry name" value="GIY-YIG_MSH"/>
    <property type="match status" value="1"/>
</dbReference>
<feature type="compositionally biased region" description="Polar residues" evidence="5">
    <location>
        <begin position="249"/>
        <end position="262"/>
    </location>
</feature>
<dbReference type="Gene3D" id="3.40.1170.10">
    <property type="entry name" value="DNA repair protein MutS, domain I"/>
    <property type="match status" value="1"/>
</dbReference>
<evidence type="ECO:0000313" key="8">
    <source>
        <dbReference type="EMBL" id="OUS44086.1"/>
    </source>
</evidence>
<dbReference type="GeneID" id="9833015"/>
<accession>A0A454Y5M9</accession>
<dbReference type="SMART" id="SM00534">
    <property type="entry name" value="MUTSac"/>
    <property type="match status" value="1"/>
</dbReference>
<accession>A0A1Y5I3J8</accession>
<dbReference type="OrthoDB" id="10252754at2759"/>
<keyword evidence="4" id="KW-0238">DNA-binding</keyword>
<dbReference type="InterPro" id="IPR000305">
    <property type="entry name" value="GIY-YIG_endonuc"/>
</dbReference>
<dbReference type="GO" id="GO:0030983">
    <property type="term" value="F:mismatched DNA binding"/>
    <property type="evidence" value="ECO:0007669"/>
    <property type="project" value="InterPro"/>
</dbReference>
<dbReference type="InParanoid" id="Q01C10"/>
<dbReference type="RefSeq" id="XP_003078404.1">
    <property type="nucleotide sequence ID" value="XM_003078356.1"/>
</dbReference>
<dbReference type="InterPro" id="IPR007695">
    <property type="entry name" value="DNA_mismatch_repair_MutS-lik_N"/>
</dbReference>
<proteinExistence type="predicted"/>
<dbReference type="PANTHER" id="PTHR48448:SF1">
    <property type="entry name" value="MUTL PROTEIN ISOFORM 1"/>
    <property type="match status" value="1"/>
</dbReference>
<dbReference type="Pfam" id="PF01624">
    <property type="entry name" value="MutS_I"/>
    <property type="match status" value="1"/>
</dbReference>
<dbReference type="SUPFAM" id="SSF55271">
    <property type="entry name" value="DNA repair protein MutS, domain I"/>
    <property type="match status" value="1"/>
</dbReference>
<dbReference type="InterPro" id="IPR053276">
    <property type="entry name" value="MtDNA_mismatch_repair_MutS"/>
</dbReference>
<dbReference type="OMA" id="LMGSITC"/>
<evidence type="ECO:0000313" key="9">
    <source>
        <dbReference type="Proteomes" id="UP000009170"/>
    </source>
</evidence>
<dbReference type="GO" id="GO:0006298">
    <property type="term" value="P:mismatch repair"/>
    <property type="evidence" value="ECO:0007669"/>
    <property type="project" value="InterPro"/>
</dbReference>
<dbReference type="STRING" id="70448.Q01C10"/>
<evidence type="ECO:0000256" key="5">
    <source>
        <dbReference type="SAM" id="MobiDB-lite"/>
    </source>
</evidence>
<accession>Q01C10</accession>
<dbReference type="Proteomes" id="UP000195557">
    <property type="component" value="Unassembled WGS sequence"/>
</dbReference>
<dbReference type="SUPFAM" id="SSF52540">
    <property type="entry name" value="P-loop containing nucleoside triphosphate hydrolases"/>
    <property type="match status" value="1"/>
</dbReference>
<keyword evidence="2" id="KW-0227">DNA damage</keyword>
<dbReference type="PROSITE" id="PS50164">
    <property type="entry name" value="GIY_YIG"/>
    <property type="match status" value="1"/>
</dbReference>
<reference evidence="7 9" key="1">
    <citation type="journal article" date="2006" name="Proc. Natl. Acad. Sci. U.S.A.">
        <title>Genome analysis of the smallest free-living eukaryote Ostreococcus tauri unveils many unique features.</title>
        <authorList>
            <person name="Derelle E."/>
            <person name="Ferraz C."/>
            <person name="Rombauts S."/>
            <person name="Rouze P."/>
            <person name="Worden A.Z."/>
            <person name="Robbens S."/>
            <person name="Partensky F."/>
            <person name="Degroeve S."/>
            <person name="Echeynie S."/>
            <person name="Cooke R."/>
            <person name="Saeys Y."/>
            <person name="Wuyts J."/>
            <person name="Jabbari K."/>
            <person name="Bowler C."/>
            <person name="Panaud O."/>
            <person name="Piegu B."/>
            <person name="Ball S.G."/>
            <person name="Ral J.-P."/>
            <person name="Bouget F.-Y."/>
            <person name="Piganeau G."/>
            <person name="De Baets B."/>
            <person name="Picard A."/>
            <person name="Delseny M."/>
            <person name="Demaille J."/>
            <person name="Van de Peer Y."/>
            <person name="Moreau H."/>
        </authorList>
    </citation>
    <scope>NUCLEOTIDE SEQUENCE [LARGE SCALE GENOMIC DNA]</scope>
    <source>
        <strain evidence="7 9">OTTH0595</strain>
    </source>
</reference>
<feature type="domain" description="GIY-YIG" evidence="6">
    <location>
        <begin position="987"/>
        <end position="1062"/>
    </location>
</feature>
<dbReference type="Pfam" id="PF00488">
    <property type="entry name" value="MutS_V"/>
    <property type="match status" value="1"/>
</dbReference>
<evidence type="ECO:0000256" key="1">
    <source>
        <dbReference type="ARBA" id="ARBA00022741"/>
    </source>
</evidence>